<evidence type="ECO:0000256" key="1">
    <source>
        <dbReference type="SAM" id="MobiDB-lite"/>
    </source>
</evidence>
<dbReference type="EMBL" id="JANVFO010000017">
    <property type="protein sequence ID" value="KAJ3733610.1"/>
    <property type="molecule type" value="Genomic_DNA"/>
</dbReference>
<feature type="region of interest" description="Disordered" evidence="1">
    <location>
        <begin position="278"/>
        <end position="297"/>
    </location>
</feature>
<dbReference type="AlphaFoldDB" id="A0AA38JNC9"/>
<reference evidence="2" key="1">
    <citation type="submission" date="2022-08" db="EMBL/GenBank/DDBJ databases">
        <authorList>
            <consortium name="DOE Joint Genome Institute"/>
            <person name="Min B."/>
            <person name="Sierra-Patev S."/>
            <person name="Naranjo-Ortiz M."/>
            <person name="Looney B."/>
            <person name="Konkel Z."/>
            <person name="Slot J.C."/>
            <person name="Sakamoto Y."/>
            <person name="Steenwyk J.L."/>
            <person name="Rokas A."/>
            <person name="Carro J."/>
            <person name="Camarero S."/>
            <person name="Ferreira P."/>
            <person name="Molpeceres G."/>
            <person name="Ruiz-duenas F.J."/>
            <person name="Serrano A."/>
            <person name="Henrissat B."/>
            <person name="Drula E."/>
            <person name="Hughes K.W."/>
            <person name="Mata J.L."/>
            <person name="Ishikawa N.K."/>
            <person name="Vargas-Isla R."/>
            <person name="Ushijima S."/>
            <person name="Smith C.A."/>
            <person name="Ahrendt S."/>
            <person name="Andreopoulos W."/>
            <person name="He G."/>
            <person name="LaButti K."/>
            <person name="Lipzen A."/>
            <person name="Ng V."/>
            <person name="Riley R."/>
            <person name="Sandor L."/>
            <person name="Barry K."/>
            <person name="Martinez A.T."/>
            <person name="Xiao Y."/>
            <person name="Gibbons J.G."/>
            <person name="Terashima K."/>
            <person name="Hibbett D.S."/>
            <person name="Grigoriev I.V."/>
        </authorList>
    </citation>
    <scope>NUCLEOTIDE SEQUENCE</scope>
    <source>
        <strain evidence="2">ET3784</strain>
    </source>
</reference>
<keyword evidence="3" id="KW-1185">Reference proteome</keyword>
<evidence type="ECO:0008006" key="4">
    <source>
        <dbReference type="Google" id="ProtNLM"/>
    </source>
</evidence>
<dbReference type="Proteomes" id="UP001176059">
    <property type="component" value="Unassembled WGS sequence"/>
</dbReference>
<feature type="region of interest" description="Disordered" evidence="1">
    <location>
        <begin position="157"/>
        <end position="179"/>
    </location>
</feature>
<proteinExistence type="predicted"/>
<protein>
    <recommendedName>
        <fullName evidence="4">R3H domain-containing protein</fullName>
    </recommendedName>
</protein>
<feature type="compositionally biased region" description="Low complexity" evidence="1">
    <location>
        <begin position="285"/>
        <end position="297"/>
    </location>
</feature>
<gene>
    <name evidence="2" type="ORF">DFJ43DRAFT_1223251</name>
</gene>
<accession>A0AA38JNC9</accession>
<reference evidence="2" key="2">
    <citation type="journal article" date="2023" name="Proc. Natl. Acad. Sci. U.S.A.">
        <title>A global phylogenomic analysis of the shiitake genus Lentinula.</title>
        <authorList>
            <person name="Sierra-Patev S."/>
            <person name="Min B."/>
            <person name="Naranjo-Ortiz M."/>
            <person name="Looney B."/>
            <person name="Konkel Z."/>
            <person name="Slot J.C."/>
            <person name="Sakamoto Y."/>
            <person name="Steenwyk J.L."/>
            <person name="Rokas A."/>
            <person name="Carro J."/>
            <person name="Camarero S."/>
            <person name="Ferreira P."/>
            <person name="Molpeceres G."/>
            <person name="Ruiz-Duenas F.J."/>
            <person name="Serrano A."/>
            <person name="Henrissat B."/>
            <person name="Drula E."/>
            <person name="Hughes K.W."/>
            <person name="Mata J.L."/>
            <person name="Ishikawa N.K."/>
            <person name="Vargas-Isla R."/>
            <person name="Ushijima S."/>
            <person name="Smith C.A."/>
            <person name="Donoghue J."/>
            <person name="Ahrendt S."/>
            <person name="Andreopoulos W."/>
            <person name="He G."/>
            <person name="LaButti K."/>
            <person name="Lipzen A."/>
            <person name="Ng V."/>
            <person name="Riley R."/>
            <person name="Sandor L."/>
            <person name="Barry K."/>
            <person name="Martinez A.T."/>
            <person name="Xiao Y."/>
            <person name="Gibbons J.G."/>
            <person name="Terashima K."/>
            <person name="Grigoriev I.V."/>
            <person name="Hibbett D."/>
        </authorList>
    </citation>
    <scope>NUCLEOTIDE SEQUENCE</scope>
    <source>
        <strain evidence="2">ET3784</strain>
    </source>
</reference>
<comment type="caution">
    <text evidence="2">The sequence shown here is derived from an EMBL/GenBank/DDBJ whole genome shotgun (WGS) entry which is preliminary data.</text>
</comment>
<organism evidence="2 3">
    <name type="scientific">Lentinula guzmanii</name>
    <dbReference type="NCBI Taxonomy" id="2804957"/>
    <lineage>
        <taxon>Eukaryota</taxon>
        <taxon>Fungi</taxon>
        <taxon>Dikarya</taxon>
        <taxon>Basidiomycota</taxon>
        <taxon>Agaricomycotina</taxon>
        <taxon>Agaricomycetes</taxon>
        <taxon>Agaricomycetidae</taxon>
        <taxon>Agaricales</taxon>
        <taxon>Marasmiineae</taxon>
        <taxon>Omphalotaceae</taxon>
        <taxon>Lentinula</taxon>
    </lineage>
</organism>
<sequence>MKASGGLGERKTPGLLKTHTSLSLQGKTTLYNLLNRKPPFQSPFLLICSVTLRSQPLYPVIDPISADAGRFSFSIKGMRRDLRRAGYRAERLVRQVETEILEWLDAGGQLIWRIPDDAFARYVVHCCARYHNVVSFSKEAAGSRLTYLLRPNVTRPDRQAASSLDTPPTTDLDASSRFDSDTDFGSSVFADSDVESQPAAASHDNLSDIDEVSLSGEMLSVELDKDAWSVIGDSDADGEFSEAEHASTSPFNSLSLHEEVDDPERTLEAIPTRILRQTGASNRWQSQRSSSSPSRSPVRVVSRRLVFRDSPLVMKETKTLYAYLYS</sequence>
<evidence type="ECO:0000313" key="3">
    <source>
        <dbReference type="Proteomes" id="UP001176059"/>
    </source>
</evidence>
<feature type="compositionally biased region" description="Polar residues" evidence="1">
    <location>
        <begin position="160"/>
        <end position="173"/>
    </location>
</feature>
<evidence type="ECO:0000313" key="2">
    <source>
        <dbReference type="EMBL" id="KAJ3733610.1"/>
    </source>
</evidence>
<name>A0AA38JNC9_9AGAR</name>